<sequence>MTDTVETAKPIDPSKLEKALASADLRVLLMVMFHMTGDRTWLEEPYLPKRDVALIPDRNAGFDEVTQAEIRAAALDILTGTQAPAVRDPGDDLMHEMMSKCLGERKIEPGYATMMREEVGFASRFAKWTDAAVAKEKAADREMLVGIVGAGTAGIILANHLERLGVDYVIFDKADEVGGTWHVHRYPGCAVDTPNHAYSFSFGSRYRWTRYFSPREQLEDYVIGIAKETGVWDKVRLNTTVEAVTWDETRKKWDITVSSKGERETVAVDVFVSGVGQLNDPMQVHFKGEESFKGEIFHPIDWPDDLDISGKKVAVVGTGASAMQIVPAIVDEVEELQVYQRTPQWARPIPRFHDPIGEDQQWLLDTVPFYADWFRLTMLWRYGDGLHPTLRKDPNWPTPTRSVNKINERHRVEMEDYIKSELADRPDLIEKCIPDYPPYGKRILLDAGWFKAIKKPNAELVTEGIDHIKENAIVTKDGERREADIIVVSTGYRINRMTARLNVTGRDGVKLEDVWGEDDPKAYKSITVPGFPNMFVVYGPNTGLAHGGSSIFMNECGGRYIANFIVRMVEDDLQVVEATQEATDEYTARVDAEHESLVWSAEGLNSYYRNKHGRVTSACPWRLIDYWSMTREADPEVYRTEKLESAPEKATATG</sequence>
<dbReference type="InterPro" id="IPR036188">
    <property type="entry name" value="FAD/NAD-bd_sf"/>
</dbReference>
<evidence type="ECO:0000256" key="1">
    <source>
        <dbReference type="ARBA" id="ARBA00022630"/>
    </source>
</evidence>
<dbReference type="PANTHER" id="PTHR42877">
    <property type="entry name" value="L-ORNITHINE N(5)-MONOOXYGENASE-RELATED"/>
    <property type="match status" value="1"/>
</dbReference>
<keyword evidence="1" id="KW-0285">Flavoprotein</keyword>
<dbReference type="EMBL" id="LAXI01000021">
    <property type="protein sequence ID" value="KRS15495.1"/>
    <property type="molecule type" value="Genomic_DNA"/>
</dbReference>
<dbReference type="EMBL" id="CP031598">
    <property type="protein sequence ID" value="QEW25321.1"/>
    <property type="molecule type" value="Genomic_DNA"/>
</dbReference>
<dbReference type="EC" id="1.14.13.84" evidence="5"/>
<dbReference type="Pfam" id="PF00743">
    <property type="entry name" value="FMO-like"/>
    <property type="match status" value="1"/>
</dbReference>
<dbReference type="Gene3D" id="3.50.50.60">
    <property type="entry name" value="FAD/NAD(P)-binding domain"/>
    <property type="match status" value="2"/>
</dbReference>
<gene>
    <name evidence="5" type="primary">hapE_3</name>
    <name evidence="5" type="ORF">RIdsm_01107</name>
    <name evidence="4" type="ORF">XM52_23000</name>
</gene>
<evidence type="ECO:0000256" key="3">
    <source>
        <dbReference type="ARBA" id="ARBA00023002"/>
    </source>
</evidence>
<dbReference type="Proteomes" id="UP000325785">
    <property type="component" value="Chromosome"/>
</dbReference>
<dbReference type="KEGG" id="rid:RIdsm_01107"/>
<dbReference type="AlphaFoldDB" id="A0A0T5P2Y8"/>
<dbReference type="GO" id="GO:0050661">
    <property type="term" value="F:NADP binding"/>
    <property type="evidence" value="ECO:0007669"/>
    <property type="project" value="InterPro"/>
</dbReference>
<protein>
    <submittedName>
        <fullName evidence="4 5">Monooxygenase</fullName>
        <ecNumber evidence="5">1.14.13.84</ecNumber>
    </submittedName>
</protein>
<reference evidence="5 7" key="2">
    <citation type="submission" date="2018-08" db="EMBL/GenBank/DDBJ databases">
        <title>Genetic Globetrotter - A new plasmid hitch-hiking vast phylogenetic and geographic distances.</title>
        <authorList>
            <person name="Vollmers J."/>
            <person name="Petersen J."/>
        </authorList>
    </citation>
    <scope>NUCLEOTIDE SEQUENCE [LARGE SCALE GENOMIC DNA]</scope>
    <source>
        <strain evidence="5 7">DSM 26383</strain>
    </source>
</reference>
<keyword evidence="3 5" id="KW-0560">Oxidoreductase</keyword>
<name>A0A0T5P2Y8_9RHOB</name>
<dbReference type="GO" id="GO:0033767">
    <property type="term" value="F:4-hydroxyacetophenone monooxygenase activity"/>
    <property type="evidence" value="ECO:0007669"/>
    <property type="project" value="UniProtKB-EC"/>
</dbReference>
<evidence type="ECO:0000256" key="2">
    <source>
        <dbReference type="ARBA" id="ARBA00022827"/>
    </source>
</evidence>
<organism evidence="4 6">
    <name type="scientific">Roseovarius indicus</name>
    <dbReference type="NCBI Taxonomy" id="540747"/>
    <lineage>
        <taxon>Bacteria</taxon>
        <taxon>Pseudomonadati</taxon>
        <taxon>Pseudomonadota</taxon>
        <taxon>Alphaproteobacteria</taxon>
        <taxon>Rhodobacterales</taxon>
        <taxon>Roseobacteraceae</taxon>
        <taxon>Roseovarius</taxon>
    </lineage>
</organism>
<keyword evidence="4" id="KW-0503">Monooxygenase</keyword>
<evidence type="ECO:0000313" key="5">
    <source>
        <dbReference type="EMBL" id="QEW25321.1"/>
    </source>
</evidence>
<dbReference type="GO" id="GO:0050660">
    <property type="term" value="F:flavin adenine dinucleotide binding"/>
    <property type="evidence" value="ECO:0007669"/>
    <property type="project" value="InterPro"/>
</dbReference>
<evidence type="ECO:0000313" key="6">
    <source>
        <dbReference type="Proteomes" id="UP000051401"/>
    </source>
</evidence>
<dbReference type="PRINTS" id="PR00419">
    <property type="entry name" value="ADXRDTASE"/>
</dbReference>
<evidence type="ECO:0000313" key="7">
    <source>
        <dbReference type="Proteomes" id="UP000325785"/>
    </source>
</evidence>
<dbReference type="InterPro" id="IPR020946">
    <property type="entry name" value="Flavin_mOase-like"/>
</dbReference>
<keyword evidence="6" id="KW-1185">Reference proteome</keyword>
<dbReference type="InterPro" id="IPR051209">
    <property type="entry name" value="FAD-bind_Monooxygenase_sf"/>
</dbReference>
<evidence type="ECO:0000313" key="4">
    <source>
        <dbReference type="EMBL" id="KRS15495.1"/>
    </source>
</evidence>
<dbReference type="PATRIC" id="fig|540747.5.peg.2958"/>
<dbReference type="SUPFAM" id="SSF51905">
    <property type="entry name" value="FAD/NAD(P)-binding domain"/>
    <property type="match status" value="1"/>
</dbReference>
<reference evidence="4 6" key="1">
    <citation type="submission" date="2015-04" db="EMBL/GenBank/DDBJ databases">
        <title>The draft genome sequence of Roseovarius indicus B108T.</title>
        <authorList>
            <person name="Li G."/>
            <person name="Lai Q."/>
            <person name="Shao Z."/>
            <person name="Yan P."/>
        </authorList>
    </citation>
    <scope>NUCLEOTIDE SEQUENCE [LARGE SCALE GENOMIC DNA]</scope>
    <source>
        <strain evidence="4 6">B108</strain>
    </source>
</reference>
<dbReference type="RefSeq" id="WP_057820002.1">
    <property type="nucleotide sequence ID" value="NZ_CP031598.1"/>
</dbReference>
<dbReference type="GO" id="GO:0004499">
    <property type="term" value="F:N,N-dimethylaniline monooxygenase activity"/>
    <property type="evidence" value="ECO:0007669"/>
    <property type="project" value="InterPro"/>
</dbReference>
<proteinExistence type="predicted"/>
<dbReference type="STRING" id="540747.SAMN04488031_106209"/>
<accession>A0A0T5P2Y8</accession>
<dbReference type="Proteomes" id="UP000051401">
    <property type="component" value="Unassembled WGS sequence"/>
</dbReference>
<dbReference type="PANTHER" id="PTHR42877:SF4">
    <property type="entry name" value="FAD_NAD(P)-BINDING DOMAIN-CONTAINING PROTEIN-RELATED"/>
    <property type="match status" value="1"/>
</dbReference>
<dbReference type="OrthoDB" id="312624at2"/>
<keyword evidence="2" id="KW-0274">FAD</keyword>